<gene>
    <name evidence="7" type="ORF">C0601_08445</name>
</gene>
<comment type="subcellular location">
    <subcellularLocation>
        <location evidence="1">Cell membrane</location>
    </subcellularLocation>
</comment>
<keyword evidence="5 6" id="KW-0472">Membrane</keyword>
<keyword evidence="4 6" id="KW-1133">Transmembrane helix</keyword>
<proteinExistence type="predicted"/>
<dbReference type="Proteomes" id="UP000234857">
    <property type="component" value="Unassembled WGS sequence"/>
</dbReference>
<name>A0A2N5ZEL4_MUIH1</name>
<evidence type="ECO:0000256" key="6">
    <source>
        <dbReference type="SAM" id="Phobius"/>
    </source>
</evidence>
<dbReference type="Pfam" id="PF04277">
    <property type="entry name" value="OAD_gamma"/>
    <property type="match status" value="1"/>
</dbReference>
<keyword evidence="3 6" id="KW-0812">Transmembrane</keyword>
<comment type="caution">
    <text evidence="7">The sequence shown here is derived from an EMBL/GenBank/DDBJ whole genome shotgun (WGS) entry which is preliminary data.</text>
</comment>
<sequence>MNEFISMGTSTAIVGMSVVFLILILISIMIYFLRFLKRTEKEEITKKIDKNNELSVVPENEREEELIAVISAAVSTVLGNCRFRIKNIEPHIEESELFSNRKMNMWAKYGRMNIMTSHQNFGKGRLQRWKK</sequence>
<evidence type="ECO:0000313" key="7">
    <source>
        <dbReference type="EMBL" id="PLX17091.1"/>
    </source>
</evidence>
<dbReference type="NCBIfam" id="TIGR01195">
    <property type="entry name" value="oadG_fam"/>
    <property type="match status" value="1"/>
</dbReference>
<organism evidence="7 8">
    <name type="scientific">Muiribacterium halophilum</name>
    <dbReference type="NCBI Taxonomy" id="2053465"/>
    <lineage>
        <taxon>Bacteria</taxon>
        <taxon>Candidatus Muiribacteriota</taxon>
        <taxon>Candidatus Muiribacteriia</taxon>
        <taxon>Candidatus Muiribacteriales</taxon>
        <taxon>Candidatus Muiribacteriaceae</taxon>
        <taxon>Candidatus Muiribacterium</taxon>
    </lineage>
</organism>
<evidence type="ECO:0000256" key="5">
    <source>
        <dbReference type="ARBA" id="ARBA00023136"/>
    </source>
</evidence>
<accession>A0A2N5ZEL4</accession>
<evidence type="ECO:0000256" key="2">
    <source>
        <dbReference type="ARBA" id="ARBA00022475"/>
    </source>
</evidence>
<dbReference type="GO" id="GO:0015081">
    <property type="term" value="F:sodium ion transmembrane transporter activity"/>
    <property type="evidence" value="ECO:0007669"/>
    <property type="project" value="InterPro"/>
</dbReference>
<evidence type="ECO:0000256" key="1">
    <source>
        <dbReference type="ARBA" id="ARBA00004236"/>
    </source>
</evidence>
<protein>
    <submittedName>
        <fullName evidence="7">Uncharacterized protein</fullName>
    </submittedName>
</protein>
<dbReference type="GO" id="GO:0036376">
    <property type="term" value="P:sodium ion export across plasma membrane"/>
    <property type="evidence" value="ECO:0007669"/>
    <property type="project" value="InterPro"/>
</dbReference>
<dbReference type="GO" id="GO:0005886">
    <property type="term" value="C:plasma membrane"/>
    <property type="evidence" value="ECO:0007669"/>
    <property type="project" value="UniProtKB-SubCell"/>
</dbReference>
<dbReference type="EMBL" id="PKTG01000096">
    <property type="protein sequence ID" value="PLX17091.1"/>
    <property type="molecule type" value="Genomic_DNA"/>
</dbReference>
<evidence type="ECO:0000256" key="3">
    <source>
        <dbReference type="ARBA" id="ARBA00022692"/>
    </source>
</evidence>
<dbReference type="InterPro" id="IPR005899">
    <property type="entry name" value="Na_pump_deCOase"/>
</dbReference>
<evidence type="ECO:0000313" key="8">
    <source>
        <dbReference type="Proteomes" id="UP000234857"/>
    </source>
</evidence>
<dbReference type="AlphaFoldDB" id="A0A2N5ZEL4"/>
<evidence type="ECO:0000256" key="4">
    <source>
        <dbReference type="ARBA" id="ARBA00022989"/>
    </source>
</evidence>
<keyword evidence="2" id="KW-1003">Cell membrane</keyword>
<reference evidence="7 8" key="1">
    <citation type="submission" date="2017-11" db="EMBL/GenBank/DDBJ databases">
        <title>Genome-resolved metagenomics identifies genetic mobility, metabolic interactions, and unexpected diversity in perchlorate-reducing communities.</title>
        <authorList>
            <person name="Barnum T.P."/>
            <person name="Figueroa I.A."/>
            <person name="Carlstrom C.I."/>
            <person name="Lucas L.N."/>
            <person name="Engelbrektson A.L."/>
            <person name="Coates J.D."/>
        </authorList>
    </citation>
    <scope>NUCLEOTIDE SEQUENCE [LARGE SCALE GENOMIC DNA]</scope>
    <source>
        <strain evidence="7">BM706</strain>
    </source>
</reference>
<feature type="transmembrane region" description="Helical" evidence="6">
    <location>
        <begin position="12"/>
        <end position="33"/>
    </location>
</feature>